<gene>
    <name evidence="1" type="ORF">BaRGS_00032375</name>
</gene>
<proteinExistence type="predicted"/>
<dbReference type="EMBL" id="JACVVK020000377">
    <property type="protein sequence ID" value="KAK7476375.1"/>
    <property type="molecule type" value="Genomic_DNA"/>
</dbReference>
<dbReference type="AlphaFoldDB" id="A0ABD0JMW7"/>
<comment type="caution">
    <text evidence="1">The sequence shown here is derived from an EMBL/GenBank/DDBJ whole genome shotgun (WGS) entry which is preliminary data.</text>
</comment>
<evidence type="ECO:0000313" key="2">
    <source>
        <dbReference type="Proteomes" id="UP001519460"/>
    </source>
</evidence>
<name>A0ABD0JMW7_9CAEN</name>
<sequence>MSGSACVAIFRTESFQFLIPRKTIFPHCNAAILPLELAIGFPAFVLLAHWRFAPRWLEHCRQQWERKVTWPPVPRGVCPSLLSEHQQRAQSEPEACTSCRSSTTTATATSGNSQWQAVVAPEQAWRTAKRVLEQKPCFSSIDWLCAMLERVRGVPREISVFLLISRLGALAHEHQSEGWREVPNTRPSSQCCCVALR</sequence>
<dbReference type="Proteomes" id="UP001519460">
    <property type="component" value="Unassembled WGS sequence"/>
</dbReference>
<evidence type="ECO:0000313" key="1">
    <source>
        <dbReference type="EMBL" id="KAK7476375.1"/>
    </source>
</evidence>
<organism evidence="1 2">
    <name type="scientific">Batillaria attramentaria</name>
    <dbReference type="NCBI Taxonomy" id="370345"/>
    <lineage>
        <taxon>Eukaryota</taxon>
        <taxon>Metazoa</taxon>
        <taxon>Spiralia</taxon>
        <taxon>Lophotrochozoa</taxon>
        <taxon>Mollusca</taxon>
        <taxon>Gastropoda</taxon>
        <taxon>Caenogastropoda</taxon>
        <taxon>Sorbeoconcha</taxon>
        <taxon>Cerithioidea</taxon>
        <taxon>Batillariidae</taxon>
        <taxon>Batillaria</taxon>
    </lineage>
</organism>
<reference evidence="1 2" key="1">
    <citation type="journal article" date="2023" name="Sci. Data">
        <title>Genome assembly of the Korean intertidal mud-creeper Batillaria attramentaria.</title>
        <authorList>
            <person name="Patra A.K."/>
            <person name="Ho P.T."/>
            <person name="Jun S."/>
            <person name="Lee S.J."/>
            <person name="Kim Y."/>
            <person name="Won Y.J."/>
        </authorList>
    </citation>
    <scope>NUCLEOTIDE SEQUENCE [LARGE SCALE GENOMIC DNA]</scope>
    <source>
        <strain evidence="1">Wonlab-2016</strain>
    </source>
</reference>
<protein>
    <submittedName>
        <fullName evidence="1">Uncharacterized protein</fullName>
    </submittedName>
</protein>
<keyword evidence="2" id="KW-1185">Reference proteome</keyword>
<accession>A0ABD0JMW7</accession>